<dbReference type="EMBL" id="CP063849">
    <property type="protein sequence ID" value="QOY86851.1"/>
    <property type="molecule type" value="Genomic_DNA"/>
</dbReference>
<dbReference type="Pfam" id="PF01522">
    <property type="entry name" value="Polysacc_deac_1"/>
    <property type="match status" value="1"/>
</dbReference>
<keyword evidence="2" id="KW-0328">Glycosyltransferase</keyword>
<evidence type="ECO:0000313" key="8">
    <source>
        <dbReference type="Proteomes" id="UP000593892"/>
    </source>
</evidence>
<feature type="domain" description="GH18" evidence="6">
    <location>
        <begin position="110"/>
        <end position="415"/>
    </location>
</feature>
<evidence type="ECO:0000313" key="7">
    <source>
        <dbReference type="EMBL" id="QOY86851.1"/>
    </source>
</evidence>
<evidence type="ECO:0000256" key="4">
    <source>
        <dbReference type="SAM" id="Phobius"/>
    </source>
</evidence>
<keyword evidence="4" id="KW-0472">Membrane</keyword>
<dbReference type="InterPro" id="IPR029044">
    <property type="entry name" value="Nucleotide-diphossugar_trans"/>
</dbReference>
<evidence type="ECO:0000256" key="2">
    <source>
        <dbReference type="ARBA" id="ARBA00022676"/>
    </source>
</evidence>
<feature type="transmembrane region" description="Helical" evidence="4">
    <location>
        <begin position="21"/>
        <end position="41"/>
    </location>
</feature>
<dbReference type="PROSITE" id="PS51677">
    <property type="entry name" value="NODB"/>
    <property type="match status" value="1"/>
</dbReference>
<feature type="domain" description="NodB homology" evidence="5">
    <location>
        <begin position="484"/>
        <end position="672"/>
    </location>
</feature>
<dbReference type="SUPFAM" id="SSF51445">
    <property type="entry name" value="(Trans)glycosidases"/>
    <property type="match status" value="1"/>
</dbReference>
<dbReference type="Gene3D" id="3.10.50.10">
    <property type="match status" value="1"/>
</dbReference>
<dbReference type="Pfam" id="PF00704">
    <property type="entry name" value="Glyco_hydro_18"/>
    <property type="match status" value="1"/>
</dbReference>
<dbReference type="Proteomes" id="UP000593892">
    <property type="component" value="Chromosome"/>
</dbReference>
<dbReference type="Gene3D" id="3.20.20.370">
    <property type="entry name" value="Glycoside hydrolase/deacetylase"/>
    <property type="match status" value="1"/>
</dbReference>
<feature type="transmembrane region" description="Helical" evidence="4">
    <location>
        <begin position="709"/>
        <end position="738"/>
    </location>
</feature>
<dbReference type="InterPro" id="IPR017853">
    <property type="entry name" value="GH"/>
</dbReference>
<dbReference type="PANTHER" id="PTHR43630:SF1">
    <property type="entry name" value="POLY-BETA-1,6-N-ACETYL-D-GLUCOSAMINE SYNTHASE"/>
    <property type="match status" value="1"/>
</dbReference>
<sequence>MQRRIVFHDPTGRRRARFRRALGTAAIVVAMLVVLLGLAAFSSPQLPVLGLPIVQHITSFGEVPSIIRGERAEKNIPFKMRKAAKDLKYVRSASPVARPVRAARVAEDKPIVVGYYVNWDRASLVSLRLNARHLTHLAPEWLVLKNAHGDIEDESDPTVIEIARQAELPVLAMLTNFRDGWRADDLHKLLNNKAARENLADNIYSNVVEHKFAGVMIDLEMAKRVDRAKLADFVAQVSDKLKPAGLMVTQAVPTDDDAYDLRRLASICNFIVPMVYDEHYQSGPPGPVASQEWFEKQLDRLLTQAPASKVVIGVGNYGYDWVIGGRGAAEVAFNDVMAASVSNKTSVEWDDDTDNPVLRYTLAGAQHEVWFLDAITALNHAVEVADRGFRGVGIWRLGGEDPGMWHVLSHANWPAHTFDTSILDTLGVQQSVNQYGEGEIIRIAETPHEGKRRIWKDQDGSFAEQYLSAPTYYVMESYGKAKDKRLCITFDDGPDSRFTPAVLDILKAKKVHATFFVVGANAEAEPSLLRRMYAEGHEIGNHSYSHPNIALTSAERTRLELDATQRIIEHAVGRSTILFRPPYNADSEPQTPQEIEPVRRAQEMGYLTVGERIDPRDWQKGITADAILQDVMEEKDNGSVILLHDAGGDRTSTLEALPRIIDSFHAQGYRFVTIGELLGKSRDEIMPKPAGDERSWALIEGQALDFKGLMGYLLGVAFLSVIFLTLLRSLAYATMAVIEKRQTRRRVFDETFLPPVSVLIAAYNEEKVIRRTVESVLANGYPHIEVLVVDDGSRDATLQVLKEAYGADARVTLLSQENSGKSAALNRAIAAARHEILVAVDADTIFGASTIAHLVRHFSSEKVGAVSGNAKVGNRHNWLTRFQSIEYIYGFNLDRRALDLVNAITVVPGAVGAWRKSLVQQAGGFSHDTSAEDTDLTLAIRKLGYEIRYEESAVAYTEAPEDIRSLAKQRFRWSFGTMQAAWKHRDALFNYSYGSLGFVALPSIWIFQVLLGAISPLADLAMIATLFAGNWPVILLYYFAFFGVELLTGFLAYYLEGESPRDLLLLFPQRLFYRQLMNYVIGKSVLYAIQGRLVGWGKLERKASVGT</sequence>
<dbReference type="RefSeq" id="WP_194448520.1">
    <property type="nucleotide sequence ID" value="NZ_CP063849.1"/>
</dbReference>
<dbReference type="SUPFAM" id="SSF53448">
    <property type="entry name" value="Nucleotide-diphospho-sugar transferases"/>
    <property type="match status" value="1"/>
</dbReference>
<dbReference type="SMART" id="SM00636">
    <property type="entry name" value="Glyco_18"/>
    <property type="match status" value="1"/>
</dbReference>
<dbReference type="Gene3D" id="3.20.20.80">
    <property type="entry name" value="Glycosidases"/>
    <property type="match status" value="1"/>
</dbReference>
<dbReference type="Pfam" id="PF13641">
    <property type="entry name" value="Glyco_tranf_2_3"/>
    <property type="match status" value="1"/>
</dbReference>
<dbReference type="Gene3D" id="3.90.550.10">
    <property type="entry name" value="Spore Coat Polysaccharide Biosynthesis Protein SpsA, Chain A"/>
    <property type="match status" value="1"/>
</dbReference>
<dbReference type="PANTHER" id="PTHR43630">
    <property type="entry name" value="POLY-BETA-1,6-N-ACETYL-D-GLUCOSAMINE SYNTHASE"/>
    <property type="match status" value="1"/>
</dbReference>
<dbReference type="SUPFAM" id="SSF88713">
    <property type="entry name" value="Glycoside hydrolase/deacetylase"/>
    <property type="match status" value="1"/>
</dbReference>
<dbReference type="InterPro" id="IPR011330">
    <property type="entry name" value="Glyco_hydro/deAcase_b/a-brl"/>
</dbReference>
<evidence type="ECO:0000256" key="1">
    <source>
        <dbReference type="ARBA" id="ARBA00006739"/>
    </source>
</evidence>
<dbReference type="GO" id="GO:0005975">
    <property type="term" value="P:carbohydrate metabolic process"/>
    <property type="evidence" value="ECO:0007669"/>
    <property type="project" value="InterPro"/>
</dbReference>
<dbReference type="GO" id="GO:0016810">
    <property type="term" value="F:hydrolase activity, acting on carbon-nitrogen (but not peptide) bonds"/>
    <property type="evidence" value="ECO:0007669"/>
    <property type="project" value="InterPro"/>
</dbReference>
<dbReference type="GO" id="GO:0016757">
    <property type="term" value="F:glycosyltransferase activity"/>
    <property type="evidence" value="ECO:0007669"/>
    <property type="project" value="UniProtKB-KW"/>
</dbReference>
<dbReference type="KEGG" id="pfer:IRI77_29330"/>
<feature type="transmembrane region" description="Helical" evidence="4">
    <location>
        <begin position="993"/>
        <end position="1014"/>
    </location>
</feature>
<accession>A0A7S7NNH2</accession>
<name>A0A7S7NNH2_PALFE</name>
<organism evidence="7 8">
    <name type="scientific">Paludibaculum fermentans</name>
    <dbReference type="NCBI Taxonomy" id="1473598"/>
    <lineage>
        <taxon>Bacteria</taxon>
        <taxon>Pseudomonadati</taxon>
        <taxon>Acidobacteriota</taxon>
        <taxon>Terriglobia</taxon>
        <taxon>Bryobacterales</taxon>
        <taxon>Bryobacteraceae</taxon>
        <taxon>Paludibaculum</taxon>
    </lineage>
</organism>
<evidence type="ECO:0000259" key="5">
    <source>
        <dbReference type="PROSITE" id="PS51677"/>
    </source>
</evidence>
<gene>
    <name evidence="7" type="ORF">IRI77_29330</name>
</gene>
<evidence type="ECO:0000259" key="6">
    <source>
        <dbReference type="PROSITE" id="PS51910"/>
    </source>
</evidence>
<reference evidence="7 8" key="1">
    <citation type="submission" date="2020-10" db="EMBL/GenBank/DDBJ databases">
        <title>Complete genome sequence of Paludibaculum fermentans P105T, a facultatively anaerobic acidobacterium capable of dissimilatory Fe(III) reduction.</title>
        <authorList>
            <person name="Dedysh S.N."/>
            <person name="Beletsky A.V."/>
            <person name="Kulichevskaya I.S."/>
            <person name="Mardanov A.V."/>
            <person name="Ravin N.V."/>
        </authorList>
    </citation>
    <scope>NUCLEOTIDE SEQUENCE [LARGE SCALE GENOMIC DNA]</scope>
    <source>
        <strain evidence="7 8">P105</strain>
    </source>
</reference>
<dbReference type="PROSITE" id="PS51910">
    <property type="entry name" value="GH18_2"/>
    <property type="match status" value="1"/>
</dbReference>
<dbReference type="AlphaFoldDB" id="A0A7S7NNH2"/>
<dbReference type="InterPro" id="IPR002509">
    <property type="entry name" value="NODB_dom"/>
</dbReference>
<dbReference type="GO" id="GO:0008061">
    <property type="term" value="F:chitin binding"/>
    <property type="evidence" value="ECO:0007669"/>
    <property type="project" value="InterPro"/>
</dbReference>
<keyword evidence="4" id="KW-1133">Transmembrane helix</keyword>
<proteinExistence type="inferred from homology"/>
<comment type="similarity">
    <text evidence="1">Belongs to the glycosyltransferase 2 family.</text>
</comment>
<dbReference type="InterPro" id="IPR011583">
    <property type="entry name" value="Chitinase_II/V-like_cat"/>
</dbReference>
<dbReference type="InterPro" id="IPR029070">
    <property type="entry name" value="Chitinase_insertion_sf"/>
</dbReference>
<keyword evidence="4" id="KW-0812">Transmembrane</keyword>
<protein>
    <submittedName>
        <fullName evidence="7">Glycosyltransferase</fullName>
    </submittedName>
</protein>
<dbReference type="InterPro" id="IPR001223">
    <property type="entry name" value="Glyco_hydro18_cat"/>
</dbReference>
<evidence type="ECO:0000256" key="3">
    <source>
        <dbReference type="ARBA" id="ARBA00022679"/>
    </source>
</evidence>
<dbReference type="CDD" id="cd06423">
    <property type="entry name" value="CESA_like"/>
    <property type="match status" value="1"/>
</dbReference>
<keyword evidence="3 7" id="KW-0808">Transferase</keyword>
<dbReference type="CDD" id="cd10962">
    <property type="entry name" value="CE4_GT2-like"/>
    <property type="match status" value="1"/>
</dbReference>
<keyword evidence="8" id="KW-1185">Reference proteome</keyword>